<organism evidence="1">
    <name type="scientific">marine sediment metagenome</name>
    <dbReference type="NCBI Taxonomy" id="412755"/>
    <lineage>
        <taxon>unclassified sequences</taxon>
        <taxon>metagenomes</taxon>
        <taxon>ecological metagenomes</taxon>
    </lineage>
</organism>
<dbReference type="EMBL" id="LAZR01001427">
    <property type="protein sequence ID" value="KKN44818.1"/>
    <property type="molecule type" value="Genomic_DNA"/>
</dbReference>
<dbReference type="AlphaFoldDB" id="A0A0F9TTY1"/>
<evidence type="ECO:0000313" key="1">
    <source>
        <dbReference type="EMBL" id="KKN44818.1"/>
    </source>
</evidence>
<proteinExistence type="predicted"/>
<accession>A0A0F9TTY1</accession>
<sequence>MKLQFYETLQDKSKEYVSYLIEQLLPRFTSGEFKLFLEEVSNKPQKPSKGRKGSKSKPSDKFVIIGDDKGKSAVFSKLNESQQKLLFQIFISRELNDRMAVKWRFYQYIKYHLGLNIKSIKINRDVDQHINFIIGTKENKYIFVLCYDILELTNFKKGLEEIKEYVKTQNLIPDQIIFATNKSFRTIPIGEPYKIINFEIVPELWIELIQENLLFNKEDLLIINDSELKIAGFNFTSDEDMLNYVYKYSKGGQISIFKQSDFYTEAAEDEPEVDLIWKGIMMK</sequence>
<reference evidence="1" key="1">
    <citation type="journal article" date="2015" name="Nature">
        <title>Complex archaea that bridge the gap between prokaryotes and eukaryotes.</title>
        <authorList>
            <person name="Spang A."/>
            <person name="Saw J.H."/>
            <person name="Jorgensen S.L."/>
            <person name="Zaremba-Niedzwiedzka K."/>
            <person name="Martijn J."/>
            <person name="Lind A.E."/>
            <person name="van Eijk R."/>
            <person name="Schleper C."/>
            <person name="Guy L."/>
            <person name="Ettema T.J."/>
        </authorList>
    </citation>
    <scope>NUCLEOTIDE SEQUENCE</scope>
</reference>
<comment type="caution">
    <text evidence="1">The sequence shown here is derived from an EMBL/GenBank/DDBJ whole genome shotgun (WGS) entry which is preliminary data.</text>
</comment>
<protein>
    <submittedName>
        <fullName evidence="1">Uncharacterized protein</fullName>
    </submittedName>
</protein>
<gene>
    <name evidence="1" type="ORF">LCGC14_0689260</name>
</gene>
<name>A0A0F9TTY1_9ZZZZ</name>